<protein>
    <submittedName>
        <fullName evidence="1">Uncharacterized protein</fullName>
    </submittedName>
</protein>
<comment type="caution">
    <text evidence="1">The sequence shown here is derived from an EMBL/GenBank/DDBJ whole genome shotgun (WGS) entry which is preliminary data.</text>
</comment>
<dbReference type="EMBL" id="JBAMMX010000028">
    <property type="protein sequence ID" value="KAK6911111.1"/>
    <property type="molecule type" value="Genomic_DNA"/>
</dbReference>
<dbReference type="PANTHER" id="PTHR33181">
    <property type="entry name" value="OS01G0778500 PROTEIN"/>
    <property type="match status" value="1"/>
</dbReference>
<evidence type="ECO:0000313" key="2">
    <source>
        <dbReference type="Proteomes" id="UP001370490"/>
    </source>
</evidence>
<name>A0AAN8UH65_9MAGN</name>
<dbReference type="AlphaFoldDB" id="A0AAN8UH65"/>
<proteinExistence type="predicted"/>
<sequence>MKMVMMMMKRERRESRVMDLWEKLVFPVRRVWIAVTSRVHRARTNGGGILKLRDDVQTCGYEDIQVMWEMLRRSEEEAELSHGHLKHKRRRPCWRFFVWSNSNSTPSTTIAPTITSTEATFLSSKGRMD</sequence>
<accession>A0AAN8UH65</accession>
<keyword evidence="2" id="KW-1185">Reference proteome</keyword>
<dbReference type="PANTHER" id="PTHR33181:SF4">
    <property type="entry name" value="OVULE PROTEIN"/>
    <property type="match status" value="1"/>
</dbReference>
<gene>
    <name evidence="1" type="ORF">RJ641_023204</name>
</gene>
<dbReference type="Proteomes" id="UP001370490">
    <property type="component" value="Unassembled WGS sequence"/>
</dbReference>
<organism evidence="1 2">
    <name type="scientific">Dillenia turbinata</name>
    <dbReference type="NCBI Taxonomy" id="194707"/>
    <lineage>
        <taxon>Eukaryota</taxon>
        <taxon>Viridiplantae</taxon>
        <taxon>Streptophyta</taxon>
        <taxon>Embryophyta</taxon>
        <taxon>Tracheophyta</taxon>
        <taxon>Spermatophyta</taxon>
        <taxon>Magnoliopsida</taxon>
        <taxon>eudicotyledons</taxon>
        <taxon>Gunneridae</taxon>
        <taxon>Pentapetalae</taxon>
        <taxon>Dilleniales</taxon>
        <taxon>Dilleniaceae</taxon>
        <taxon>Dillenia</taxon>
    </lineage>
</organism>
<reference evidence="1 2" key="1">
    <citation type="submission" date="2023-12" db="EMBL/GenBank/DDBJ databases">
        <title>A high-quality genome assembly for Dillenia turbinata (Dilleniales).</title>
        <authorList>
            <person name="Chanderbali A."/>
        </authorList>
    </citation>
    <scope>NUCLEOTIDE SEQUENCE [LARGE SCALE GENOMIC DNA]</scope>
    <source>
        <strain evidence="1">LSX21</strain>
        <tissue evidence="1">Leaf</tissue>
    </source>
</reference>
<evidence type="ECO:0000313" key="1">
    <source>
        <dbReference type="EMBL" id="KAK6911111.1"/>
    </source>
</evidence>